<dbReference type="AlphaFoldDB" id="A0A9P1J4B6"/>
<comment type="caution">
    <text evidence="2">The sequence shown here is derived from an EMBL/GenBank/DDBJ whole genome shotgun (WGS) entry which is preliminary data.</text>
</comment>
<name>A0A9P1J4B6_9PELO</name>
<feature type="region of interest" description="Disordered" evidence="1">
    <location>
        <begin position="1"/>
        <end position="24"/>
    </location>
</feature>
<keyword evidence="3" id="KW-1185">Reference proteome</keyword>
<evidence type="ECO:0000256" key="1">
    <source>
        <dbReference type="SAM" id="MobiDB-lite"/>
    </source>
</evidence>
<reference evidence="2" key="1">
    <citation type="submission" date="2022-11" db="EMBL/GenBank/DDBJ databases">
        <authorList>
            <person name="Kikuchi T."/>
        </authorList>
    </citation>
    <scope>NUCLEOTIDE SEQUENCE</scope>
    <source>
        <strain evidence="2">PS1010</strain>
    </source>
</reference>
<organism evidence="2 3">
    <name type="scientific">Caenorhabditis angaria</name>
    <dbReference type="NCBI Taxonomy" id="860376"/>
    <lineage>
        <taxon>Eukaryota</taxon>
        <taxon>Metazoa</taxon>
        <taxon>Ecdysozoa</taxon>
        <taxon>Nematoda</taxon>
        <taxon>Chromadorea</taxon>
        <taxon>Rhabditida</taxon>
        <taxon>Rhabditina</taxon>
        <taxon>Rhabditomorpha</taxon>
        <taxon>Rhabditoidea</taxon>
        <taxon>Rhabditidae</taxon>
        <taxon>Peloderinae</taxon>
        <taxon>Caenorhabditis</taxon>
    </lineage>
</organism>
<protein>
    <submittedName>
        <fullName evidence="2">Uncharacterized protein</fullName>
    </submittedName>
</protein>
<dbReference type="EMBL" id="CANHGI010000006">
    <property type="protein sequence ID" value="CAI5454724.1"/>
    <property type="molecule type" value="Genomic_DNA"/>
</dbReference>
<evidence type="ECO:0000313" key="3">
    <source>
        <dbReference type="Proteomes" id="UP001152747"/>
    </source>
</evidence>
<dbReference type="Proteomes" id="UP001152747">
    <property type="component" value="Unassembled WGS sequence"/>
</dbReference>
<accession>A0A9P1J4B6</accession>
<feature type="compositionally biased region" description="Low complexity" evidence="1">
    <location>
        <begin position="14"/>
        <end position="24"/>
    </location>
</feature>
<sequence>MNNENFSIDKLIRTTTNPSSSVDNSVSTFSETQSKSTCQNIESTGTYRLRVGKNHILVFPLFDHFVHTSKTLTITDLFGATKNKTKIEADSIGEVTTIHDGLHTDGSLLSSNCKSKNTDMDKFTPAPAPGELIDGRISNKPLIYVNGEDYKVQSNATTNYCAVSNEPGLDLRPQTDACSFSGFASREKVWNEDELTYHLKNFNQRRHPVGNKEWLKEFEHIEHLFPDAVGKTVMKVDNGY</sequence>
<evidence type="ECO:0000313" key="2">
    <source>
        <dbReference type="EMBL" id="CAI5454724.1"/>
    </source>
</evidence>
<gene>
    <name evidence="2" type="ORF">CAMP_LOCUS17361</name>
</gene>
<proteinExistence type="predicted"/>